<dbReference type="Proteomes" id="UP000076482">
    <property type="component" value="Unassembled WGS sequence"/>
</dbReference>
<accession>A0A164P7L4</accession>
<proteinExistence type="predicted"/>
<gene>
    <name evidence="1" type="ORF">B4088_2478</name>
</gene>
<comment type="caution">
    <text evidence="1">The sequence shown here is derived from an EMBL/GenBank/DDBJ whole genome shotgun (WGS) entry which is preliminary data.</text>
</comment>
<reference evidence="1 2" key="1">
    <citation type="submission" date="2015-09" db="EMBL/GenBank/DDBJ databases">
        <title>Bacillus cereus food isolates.</title>
        <authorList>
            <person name="Boekhorst J."/>
        </authorList>
    </citation>
    <scope>NUCLEOTIDE SEQUENCE [LARGE SCALE GENOMIC DNA]</scope>
    <source>
        <strain evidence="1 2">B4088</strain>
    </source>
</reference>
<sequence length="163" mass="19459">MHHLEVINLLILALDFIGSKKFCTKRLTSIIFSYNVKNKGTRRVRIILDEIVAMLNKLSEERGLNTRAPWYYTKEFNVFQKKEDRVYVYIGSHGINSFKIQLYQAGDTGMCELEYRDDSFWKCYEVAEEWLYEFSKGDVSAIRRHTFSPHNPEGYWQTVYYKR</sequence>
<dbReference type="AlphaFoldDB" id="A0A164P7L4"/>
<evidence type="ECO:0000313" key="1">
    <source>
        <dbReference type="EMBL" id="KZD66362.1"/>
    </source>
</evidence>
<dbReference type="EMBL" id="LJKE01000043">
    <property type="protein sequence ID" value="KZD66362.1"/>
    <property type="molecule type" value="Genomic_DNA"/>
</dbReference>
<organism evidence="1 2">
    <name type="scientific">Bacillus cereus</name>
    <dbReference type="NCBI Taxonomy" id="1396"/>
    <lineage>
        <taxon>Bacteria</taxon>
        <taxon>Bacillati</taxon>
        <taxon>Bacillota</taxon>
        <taxon>Bacilli</taxon>
        <taxon>Bacillales</taxon>
        <taxon>Bacillaceae</taxon>
        <taxon>Bacillus</taxon>
        <taxon>Bacillus cereus group</taxon>
    </lineage>
</organism>
<name>A0A164P7L4_BACCE</name>
<protein>
    <submittedName>
        <fullName evidence="1">Uncharacterized protein</fullName>
    </submittedName>
</protein>
<dbReference type="PATRIC" id="fig|1396.535.peg.4439"/>
<evidence type="ECO:0000313" key="2">
    <source>
        <dbReference type="Proteomes" id="UP000076482"/>
    </source>
</evidence>